<gene>
    <name evidence="1" type="ORF">DYBT9275_02716</name>
</gene>
<evidence type="ECO:0000313" key="1">
    <source>
        <dbReference type="EMBL" id="CAG5001666.1"/>
    </source>
</evidence>
<sequence length="132" mass="15582">MKQCTHPGCTYTVFGKGYCKNHQGYRPDFKSHKSKKHVKIKPVSKKHSKELKTYSQLRKEFLEKFENMFCAVYPHLLATEVHHTKGRGKYLNDTDTWLAVSREGHIWIHENPKLSRERGFMKSRIKMSDDLT</sequence>
<reference evidence="1" key="1">
    <citation type="submission" date="2021-04" db="EMBL/GenBank/DDBJ databases">
        <authorList>
            <person name="Rodrigo-Torres L."/>
            <person name="Arahal R. D."/>
            <person name="Lucena T."/>
        </authorList>
    </citation>
    <scope>NUCLEOTIDE SEQUENCE</scope>
    <source>
        <strain evidence="1">CECT 9275</strain>
    </source>
</reference>
<comment type="caution">
    <text evidence="1">The sequence shown here is derived from an EMBL/GenBank/DDBJ whole genome shotgun (WGS) entry which is preliminary data.</text>
</comment>
<accession>A0A916JG75</accession>
<dbReference type="Proteomes" id="UP000680038">
    <property type="component" value="Unassembled WGS sequence"/>
</dbReference>
<keyword evidence="2" id="KW-1185">Reference proteome</keyword>
<organism evidence="1 2">
    <name type="scientific">Dyadobacter helix</name>
    <dbReference type="NCBI Taxonomy" id="2822344"/>
    <lineage>
        <taxon>Bacteria</taxon>
        <taxon>Pseudomonadati</taxon>
        <taxon>Bacteroidota</taxon>
        <taxon>Cytophagia</taxon>
        <taxon>Cytophagales</taxon>
        <taxon>Spirosomataceae</taxon>
        <taxon>Dyadobacter</taxon>
    </lineage>
</organism>
<protein>
    <submittedName>
        <fullName evidence="1">Uncharacterized protein</fullName>
    </submittedName>
</protein>
<dbReference type="EMBL" id="CAJRAF010000002">
    <property type="protein sequence ID" value="CAG5001666.1"/>
    <property type="molecule type" value="Genomic_DNA"/>
</dbReference>
<name>A0A916JG75_9BACT</name>
<dbReference type="AlphaFoldDB" id="A0A916JG75"/>
<evidence type="ECO:0000313" key="2">
    <source>
        <dbReference type="Proteomes" id="UP000680038"/>
    </source>
</evidence>
<proteinExistence type="predicted"/>